<reference evidence="2 3" key="1">
    <citation type="submission" date="2020-08" db="EMBL/GenBank/DDBJ databases">
        <title>Genomic Encyclopedia of Type Strains, Phase IV (KMG-IV): sequencing the most valuable type-strain genomes for metagenomic binning, comparative biology and taxonomic classification.</title>
        <authorList>
            <person name="Goeker M."/>
        </authorList>
    </citation>
    <scope>NUCLEOTIDE SEQUENCE [LARGE SCALE GENOMIC DNA]</scope>
    <source>
        <strain evidence="2 3">DSM 100044</strain>
    </source>
</reference>
<dbReference type="AlphaFoldDB" id="A0A7W9BG02"/>
<accession>A0A7W9BG02</accession>
<feature type="compositionally biased region" description="Basic and acidic residues" evidence="1">
    <location>
        <begin position="48"/>
        <end position="58"/>
    </location>
</feature>
<sequence length="58" mass="6545">MSLVREIEGCLLRTGLKETRFGRVAVNDPRLVRDLRRGRKPGPGTVARVRETIARLDS</sequence>
<protein>
    <recommendedName>
        <fullName evidence="4">Transcriptional regulator</fullName>
    </recommendedName>
</protein>
<evidence type="ECO:0000313" key="2">
    <source>
        <dbReference type="EMBL" id="MBB5716171.1"/>
    </source>
</evidence>
<organism evidence="2 3">
    <name type="scientific">Sphingomonas aerophila</name>
    <dbReference type="NCBI Taxonomy" id="1344948"/>
    <lineage>
        <taxon>Bacteria</taxon>
        <taxon>Pseudomonadati</taxon>
        <taxon>Pseudomonadota</taxon>
        <taxon>Alphaproteobacteria</taxon>
        <taxon>Sphingomonadales</taxon>
        <taxon>Sphingomonadaceae</taxon>
        <taxon>Sphingomonas</taxon>
    </lineage>
</organism>
<keyword evidence="3" id="KW-1185">Reference proteome</keyword>
<gene>
    <name evidence="2" type="ORF">FHS94_003031</name>
</gene>
<dbReference type="EMBL" id="JACIJK010000009">
    <property type="protein sequence ID" value="MBB5716171.1"/>
    <property type="molecule type" value="Genomic_DNA"/>
</dbReference>
<feature type="region of interest" description="Disordered" evidence="1">
    <location>
        <begin position="35"/>
        <end position="58"/>
    </location>
</feature>
<dbReference type="RefSeq" id="WP_184059195.1">
    <property type="nucleotide sequence ID" value="NZ_JACIJK010000009.1"/>
</dbReference>
<comment type="caution">
    <text evidence="2">The sequence shown here is derived from an EMBL/GenBank/DDBJ whole genome shotgun (WGS) entry which is preliminary data.</text>
</comment>
<evidence type="ECO:0000256" key="1">
    <source>
        <dbReference type="SAM" id="MobiDB-lite"/>
    </source>
</evidence>
<evidence type="ECO:0000313" key="3">
    <source>
        <dbReference type="Proteomes" id="UP000546200"/>
    </source>
</evidence>
<proteinExistence type="predicted"/>
<name>A0A7W9BG02_9SPHN</name>
<dbReference type="Proteomes" id="UP000546200">
    <property type="component" value="Unassembled WGS sequence"/>
</dbReference>
<evidence type="ECO:0008006" key="4">
    <source>
        <dbReference type="Google" id="ProtNLM"/>
    </source>
</evidence>